<evidence type="ECO:0000259" key="2">
    <source>
        <dbReference type="Pfam" id="PF13649"/>
    </source>
</evidence>
<sequence length="193" mass="21795">MITDPWLHRWLPLLRERAGTDFVFEIGCGHGDDTAIMASAGLSVFAFDLSRTAVSVTSVRVPSATVQCRDLREPFPEQVHEVGAIVASLSLHYFAWDETQVLVQRIRSTLRPGGILLCRLNSTQDHNFGASGHAELEPHLFLVEGSPKRFFDRESVELLFNEGWNKLSMEHYVTSKYVKPKALWEIVLERSDA</sequence>
<dbReference type="AlphaFoldDB" id="A0A2A4HJP4"/>
<keyword evidence="4" id="KW-1185">Reference proteome</keyword>
<proteinExistence type="predicted"/>
<evidence type="ECO:0000313" key="3">
    <source>
        <dbReference type="EMBL" id="PCF94331.1"/>
    </source>
</evidence>
<dbReference type="GO" id="GO:0032259">
    <property type="term" value="P:methylation"/>
    <property type="evidence" value="ECO:0007669"/>
    <property type="project" value="UniProtKB-KW"/>
</dbReference>
<dbReference type="RefSeq" id="WP_096653736.1">
    <property type="nucleotide sequence ID" value="NZ_NWUX01000020.1"/>
</dbReference>
<gene>
    <name evidence="3" type="ORF">CPA45_17490</name>
</gene>
<dbReference type="SUPFAM" id="SSF53335">
    <property type="entry name" value="S-adenosyl-L-methionine-dependent methyltransferases"/>
    <property type="match status" value="1"/>
</dbReference>
<comment type="caution">
    <text evidence="3">The sequence shown here is derived from an EMBL/GenBank/DDBJ whole genome shotgun (WGS) entry which is preliminary data.</text>
</comment>
<dbReference type="OrthoDB" id="323463at2"/>
<evidence type="ECO:0000313" key="4">
    <source>
        <dbReference type="Proteomes" id="UP000218677"/>
    </source>
</evidence>
<dbReference type="CDD" id="cd02440">
    <property type="entry name" value="AdoMet_MTases"/>
    <property type="match status" value="1"/>
</dbReference>
<feature type="domain" description="Methyltransferase" evidence="2">
    <location>
        <begin position="23"/>
        <end position="114"/>
    </location>
</feature>
<organism evidence="3 4">
    <name type="scientific">Vreelandella nigrificans</name>
    <dbReference type="NCBI Taxonomy" id="2042704"/>
    <lineage>
        <taxon>Bacteria</taxon>
        <taxon>Pseudomonadati</taxon>
        <taxon>Pseudomonadota</taxon>
        <taxon>Gammaproteobacteria</taxon>
        <taxon>Oceanospirillales</taxon>
        <taxon>Halomonadaceae</taxon>
        <taxon>Vreelandella</taxon>
    </lineage>
</organism>
<dbReference type="Gene3D" id="3.40.50.150">
    <property type="entry name" value="Vaccinia Virus protein VP39"/>
    <property type="match status" value="1"/>
</dbReference>
<dbReference type="PANTHER" id="PTHR43861">
    <property type="entry name" value="TRANS-ACONITATE 2-METHYLTRANSFERASE-RELATED"/>
    <property type="match status" value="1"/>
</dbReference>
<name>A0A2A4HJP4_9GAMM</name>
<keyword evidence="3" id="KW-0489">Methyltransferase</keyword>
<dbReference type="GO" id="GO:0008168">
    <property type="term" value="F:methyltransferase activity"/>
    <property type="evidence" value="ECO:0007669"/>
    <property type="project" value="UniProtKB-KW"/>
</dbReference>
<dbReference type="InterPro" id="IPR041698">
    <property type="entry name" value="Methyltransf_25"/>
</dbReference>
<dbReference type="Proteomes" id="UP000218677">
    <property type="component" value="Unassembled WGS sequence"/>
</dbReference>
<reference evidence="4" key="1">
    <citation type="submission" date="2017-09" db="EMBL/GenBank/DDBJ databases">
        <authorList>
            <person name="Cho G.-S."/>
            <person name="Oguntoyinbo F.A."/>
            <person name="Cnockaert M."/>
            <person name="Kabisch J."/>
            <person name="Neve H."/>
            <person name="Bockelmann W."/>
            <person name="Wenning M."/>
            <person name="Franz C.M."/>
            <person name="Vandamme P."/>
        </authorList>
    </citation>
    <scope>NUCLEOTIDE SEQUENCE [LARGE SCALE GENOMIC DNA]</scope>
    <source>
        <strain evidence="4">MBT G8648</strain>
    </source>
</reference>
<accession>A0A2A4HJP4</accession>
<dbReference type="EMBL" id="NWUX01000020">
    <property type="protein sequence ID" value="PCF94331.1"/>
    <property type="molecule type" value="Genomic_DNA"/>
</dbReference>
<protein>
    <submittedName>
        <fullName evidence="3">SAM-dependent methyltransferase</fullName>
    </submittedName>
</protein>
<evidence type="ECO:0000256" key="1">
    <source>
        <dbReference type="ARBA" id="ARBA00022679"/>
    </source>
</evidence>
<keyword evidence="1 3" id="KW-0808">Transferase</keyword>
<dbReference type="InterPro" id="IPR029063">
    <property type="entry name" value="SAM-dependent_MTases_sf"/>
</dbReference>
<dbReference type="Pfam" id="PF13649">
    <property type="entry name" value="Methyltransf_25"/>
    <property type="match status" value="1"/>
</dbReference>